<protein>
    <submittedName>
        <fullName evidence="1">WbqC-like protein</fullName>
    </submittedName>
</protein>
<organism evidence="1 2">
    <name type="scientific">Chitinophaga niastensis</name>
    <dbReference type="NCBI Taxonomy" id="536980"/>
    <lineage>
        <taxon>Bacteria</taxon>
        <taxon>Pseudomonadati</taxon>
        <taxon>Bacteroidota</taxon>
        <taxon>Chitinophagia</taxon>
        <taxon>Chitinophagales</taxon>
        <taxon>Chitinophagaceae</taxon>
        <taxon>Chitinophaga</taxon>
    </lineage>
</organism>
<gene>
    <name evidence="1" type="ORF">CLV51_102983</name>
</gene>
<evidence type="ECO:0000313" key="1">
    <source>
        <dbReference type="EMBL" id="PSL48121.1"/>
    </source>
</evidence>
<dbReference type="EMBL" id="PYAW01000002">
    <property type="protein sequence ID" value="PSL48121.1"/>
    <property type="molecule type" value="Genomic_DNA"/>
</dbReference>
<proteinExistence type="predicted"/>
<accession>A0A2P8HPI4</accession>
<dbReference type="InterPro" id="IPR014985">
    <property type="entry name" value="WbqC"/>
</dbReference>
<sequence>MTENAKSEVLLIESQYFPPINAYKTLIKHDILQIEKYEHYQKLSYRNRCYVAGPNGRMILSVPLARGKNQRTVMKDVRISNEEKWQALHWKTLVSAYRRSPWFEYYEADLEVLFEKPFDFLLDWNLACFEWANSKLGLIMPVTFTDSYQKDVTGVTDARETILPGAVSPGEPEYTQVFQDRTGFIPDLSILDLLFCEGKQAMEILKRGGANTK</sequence>
<reference evidence="1 2" key="1">
    <citation type="submission" date="2018-03" db="EMBL/GenBank/DDBJ databases">
        <title>Genomic Encyclopedia of Archaeal and Bacterial Type Strains, Phase II (KMG-II): from individual species to whole genera.</title>
        <authorList>
            <person name="Goeker M."/>
        </authorList>
    </citation>
    <scope>NUCLEOTIDE SEQUENCE [LARGE SCALE GENOMIC DNA]</scope>
    <source>
        <strain evidence="1 2">DSM 24859</strain>
    </source>
</reference>
<name>A0A2P8HPI4_CHINA</name>
<comment type="caution">
    <text evidence="1">The sequence shown here is derived from an EMBL/GenBank/DDBJ whole genome shotgun (WGS) entry which is preliminary data.</text>
</comment>
<keyword evidence="2" id="KW-1185">Reference proteome</keyword>
<dbReference type="RefSeq" id="WP_106528526.1">
    <property type="nucleotide sequence ID" value="NZ_PYAW01000002.1"/>
</dbReference>
<dbReference type="Proteomes" id="UP000240971">
    <property type="component" value="Unassembled WGS sequence"/>
</dbReference>
<dbReference type="Pfam" id="PF08889">
    <property type="entry name" value="WbqC"/>
    <property type="match status" value="1"/>
</dbReference>
<dbReference type="OrthoDB" id="1523452at2"/>
<dbReference type="AlphaFoldDB" id="A0A2P8HPI4"/>
<evidence type="ECO:0000313" key="2">
    <source>
        <dbReference type="Proteomes" id="UP000240971"/>
    </source>
</evidence>